<dbReference type="EC" id="5.2.1.8" evidence="3"/>
<dbReference type="PANTHER" id="PTHR46512">
    <property type="entry name" value="PEPTIDYLPROLYL ISOMERASE"/>
    <property type="match status" value="1"/>
</dbReference>
<dbReference type="AlphaFoldDB" id="F1A393"/>
<evidence type="ECO:0000259" key="4">
    <source>
        <dbReference type="PROSITE" id="PS50059"/>
    </source>
</evidence>
<proteinExistence type="predicted"/>
<name>F1A393_DICPU</name>
<dbReference type="VEuPathDB" id="AmoebaDB:DICPUDRAFT_159089"/>
<keyword evidence="1" id="KW-0677">Repeat</keyword>
<evidence type="ECO:0000256" key="3">
    <source>
        <dbReference type="PROSITE-ProRule" id="PRU00277"/>
    </source>
</evidence>
<dbReference type="InterPro" id="IPR011990">
    <property type="entry name" value="TPR-like_helical_dom_sf"/>
</dbReference>
<sequence length="676" mass="78374">MDSVIALDTMPILEPILEQNQIETTNQKVDYNGLSEQFKSPKPNSYKAIFVSCWDHIDPFEIYLSYDQPTLQKQLEVLFGVPGTRREYIGKHDPSFFFFPLFTIMDSLDGSPPKEGSIKYKDLQLLPLNIRANSLKGKQKLKGDAIFVNVDLEGRERDVSMEHYKKIWESLVPFQKVFDFESNLVSRKDLIGTILYKSNFQFKIEDEDDFIKTKNPTAIINEYKAIDTGNTIISSTFGGYSKNHYSTCLINNHLIYSKLFVKKDQSLRSCHYRALRYLQTLQSVHLGHLDKEDKQVNEILNESYYTQEIDNFINGVLENDDNYNKNKKAEIENSKKEKKLSVYEKALLELGEDIECENKIFGVPIKSDHRISIFKTKSIQIHYIKEVFDSDNKPDLGTEVSLDFVYYLEDGKVVDKKTDKFIYGDDDAIIDGLHFVISHMKYNEIVIATIPPEFAYGEFGICSTDKYIVPPNATIAVLVELSENQRIKPTPVQLVMMPMQQKINAIKKNNELGKENFKKGLFLKSFRNYKVSKGYCSKKYLGKCESDEMFEEFLGLAAQTLTNVVLCYQRMPHKEKEITQDKILDRVLKYCNASLDYTETSKAYRIRSNCFKELRQYQQSLDDLVAAKEIDTINNSFDAFSEKKYEAEIQKLNTLALNYSKKEKQQFENYFNNPNN</sequence>
<reference evidence="6" key="1">
    <citation type="journal article" date="2011" name="Genome Biol.">
        <title>Comparative genomics of the social amoebae Dictyostelium discoideum and Dictyostelium purpureum.</title>
        <authorList>
            <consortium name="US DOE Joint Genome Institute (JGI-PGF)"/>
            <person name="Sucgang R."/>
            <person name="Kuo A."/>
            <person name="Tian X."/>
            <person name="Salerno W."/>
            <person name="Parikh A."/>
            <person name="Feasley C.L."/>
            <person name="Dalin E."/>
            <person name="Tu H."/>
            <person name="Huang E."/>
            <person name="Barry K."/>
            <person name="Lindquist E."/>
            <person name="Shapiro H."/>
            <person name="Bruce D."/>
            <person name="Schmutz J."/>
            <person name="Salamov A."/>
            <person name="Fey P."/>
            <person name="Gaudet P."/>
            <person name="Anjard C."/>
            <person name="Babu M.M."/>
            <person name="Basu S."/>
            <person name="Bushmanova Y."/>
            <person name="van der Wel H."/>
            <person name="Katoh-Kurasawa M."/>
            <person name="Dinh C."/>
            <person name="Coutinho P.M."/>
            <person name="Saito T."/>
            <person name="Elias M."/>
            <person name="Schaap P."/>
            <person name="Kay R.R."/>
            <person name="Henrissat B."/>
            <person name="Eichinger L."/>
            <person name="Rivero F."/>
            <person name="Putnam N.H."/>
            <person name="West C.M."/>
            <person name="Loomis W.F."/>
            <person name="Chisholm R.L."/>
            <person name="Shaulsky G."/>
            <person name="Strassmann J.E."/>
            <person name="Queller D.C."/>
            <person name="Kuspa A."/>
            <person name="Grigoriev I.V."/>
        </authorList>
    </citation>
    <scope>NUCLEOTIDE SEQUENCE [LARGE SCALE GENOMIC DNA]</scope>
    <source>
        <strain evidence="6">QSDP1</strain>
    </source>
</reference>
<keyword evidence="2" id="KW-0802">TPR repeat</keyword>
<dbReference type="OrthoDB" id="10622554at2759"/>
<dbReference type="InterPro" id="IPR046357">
    <property type="entry name" value="PPIase_dom_sf"/>
</dbReference>
<dbReference type="GO" id="GO:0003755">
    <property type="term" value="F:peptidyl-prolyl cis-trans isomerase activity"/>
    <property type="evidence" value="ECO:0007669"/>
    <property type="project" value="UniProtKB-KW"/>
</dbReference>
<keyword evidence="6" id="KW-1185">Reference proteome</keyword>
<gene>
    <name evidence="5" type="ORF">DICPUDRAFT_159089</name>
</gene>
<dbReference type="InParanoid" id="F1A393"/>
<evidence type="ECO:0000313" key="5">
    <source>
        <dbReference type="EMBL" id="EGC29337.1"/>
    </source>
</evidence>
<evidence type="ECO:0000256" key="1">
    <source>
        <dbReference type="ARBA" id="ARBA00022737"/>
    </source>
</evidence>
<protein>
    <recommendedName>
        <fullName evidence="3">peptidylprolyl isomerase</fullName>
        <ecNumber evidence="3">5.2.1.8</ecNumber>
    </recommendedName>
</protein>
<dbReference type="PANTHER" id="PTHR46512:SF6">
    <property type="entry name" value="PEPTIDYLPROLYL ISOMERASE"/>
    <property type="match status" value="1"/>
</dbReference>
<dbReference type="FunCoup" id="F1A393">
    <property type="interactions" value="937"/>
</dbReference>
<dbReference type="KEGG" id="dpp:DICPUDRAFT_159089"/>
<dbReference type="GeneID" id="10506141"/>
<dbReference type="STRING" id="5786.F1A393"/>
<dbReference type="PROSITE" id="PS50059">
    <property type="entry name" value="FKBP_PPIASE"/>
    <property type="match status" value="1"/>
</dbReference>
<dbReference type="SUPFAM" id="SSF54534">
    <property type="entry name" value="FKBP-like"/>
    <property type="match status" value="1"/>
</dbReference>
<keyword evidence="3" id="KW-0413">Isomerase</keyword>
<comment type="catalytic activity">
    <reaction evidence="3">
        <text>[protein]-peptidylproline (omega=180) = [protein]-peptidylproline (omega=0)</text>
        <dbReference type="Rhea" id="RHEA:16237"/>
        <dbReference type="Rhea" id="RHEA-COMP:10747"/>
        <dbReference type="Rhea" id="RHEA-COMP:10748"/>
        <dbReference type="ChEBI" id="CHEBI:83833"/>
        <dbReference type="ChEBI" id="CHEBI:83834"/>
        <dbReference type="EC" id="5.2.1.8"/>
    </reaction>
</comment>
<dbReference type="OMA" id="IEYCNES"/>
<dbReference type="EMBL" id="GL871447">
    <property type="protein sequence ID" value="EGC29337.1"/>
    <property type="molecule type" value="Genomic_DNA"/>
</dbReference>
<keyword evidence="3" id="KW-0697">Rotamase</keyword>
<dbReference type="eggNOG" id="ENOG502QXY2">
    <property type="taxonomic scope" value="Eukaryota"/>
</dbReference>
<dbReference type="Pfam" id="PF00254">
    <property type="entry name" value="FKBP_C"/>
    <property type="match status" value="1"/>
</dbReference>
<evidence type="ECO:0000256" key="2">
    <source>
        <dbReference type="ARBA" id="ARBA00022803"/>
    </source>
</evidence>
<dbReference type="InterPro" id="IPR001179">
    <property type="entry name" value="PPIase_FKBP_dom"/>
</dbReference>
<dbReference type="Proteomes" id="UP000001064">
    <property type="component" value="Unassembled WGS sequence"/>
</dbReference>
<dbReference type="Gene3D" id="1.25.40.10">
    <property type="entry name" value="Tetratricopeptide repeat domain"/>
    <property type="match status" value="1"/>
</dbReference>
<evidence type="ECO:0000313" key="6">
    <source>
        <dbReference type="Proteomes" id="UP000001064"/>
    </source>
</evidence>
<dbReference type="Gene3D" id="3.10.50.40">
    <property type="match status" value="1"/>
</dbReference>
<accession>F1A393</accession>
<dbReference type="RefSeq" id="XP_003294140.1">
    <property type="nucleotide sequence ID" value="XM_003294092.1"/>
</dbReference>
<feature type="domain" description="PPIase FKBP-type" evidence="4">
    <location>
        <begin position="397"/>
        <end position="485"/>
    </location>
</feature>
<dbReference type="InterPro" id="IPR050754">
    <property type="entry name" value="FKBP4/5/8-like"/>
</dbReference>
<organism evidence="5 6">
    <name type="scientific">Dictyostelium purpureum</name>
    <name type="common">Slime mold</name>
    <dbReference type="NCBI Taxonomy" id="5786"/>
    <lineage>
        <taxon>Eukaryota</taxon>
        <taxon>Amoebozoa</taxon>
        <taxon>Evosea</taxon>
        <taxon>Eumycetozoa</taxon>
        <taxon>Dictyostelia</taxon>
        <taxon>Dictyosteliales</taxon>
        <taxon>Dictyosteliaceae</taxon>
        <taxon>Dictyostelium</taxon>
    </lineage>
</organism>